<feature type="domain" description="Lipid-binding serum glycoprotein C-terminal" evidence="5">
    <location>
        <begin position="468"/>
        <end position="674"/>
    </location>
</feature>
<evidence type="ECO:0000313" key="7">
    <source>
        <dbReference type="WBParaSite" id="Pan_g10840.t1"/>
    </source>
</evidence>
<comment type="similarity">
    <text evidence="1">Belongs to the BPI/LBP/Plunc superfamily. BPI/LBP family.</text>
</comment>
<sequence length="693" mass="76495">MGRRVLLITYIAILSISVTAQQSSRNTATNTFTPGSTGLRIRLNEPLFTEASSILHSIFSYRVQTVQIPQQQQCFPEGCFALYNLRVTAFRQPRVITLKPLAPNLLLINVVMFDLDILGAVGGNLQLLLTVPVSGGLVINTNSLSLSATIDLQKNQYRQPYLRLASCELRGGFYDAKVTDLGLLTDSINLKYKQEMNAKAREVIQNTICTNLDNIVRTQVNSKLTEIPKAVSLARMLELLDETAPERISSSPIIVSLDESVPARAGPTVVAPRAKHVSTPQQTFTHAVSPVAQPFYYVYYQRQKRQASTVRQGVATITEIGSATPTKKPPTAPIAAKEEGDEDYDLWGHSEGNTSNNKDEILPAGETKEFPAPPPIKHSPKPESGHVHVPSAAKLEPLPQGDAQLSKLLKFINVDNLAKLYVDMDFIDSISGADFFSVGVSGQGFVKGETGAITRSEIAPKRLRFPGRVPRRNVDIVMSEFTPNSLLQQAHKNRLLHLRITEHTPIFGKQLRTSCSHDETCLSDSIPEAAELYPNRQFEALVETVRSPTLTISKEAITIHLVGKTTFYLADTKQTVAKLPFSTDIVVGAVTRGQRLQASISLKNTTILEDLDFFDLSADHLRGFKDAIKGTVESHARKFLANGIDLSILTRRMSTYGLSNFHLEFLQESLILVQADVDVYKLAFDSGDAIRRY</sequence>
<dbReference type="InterPro" id="IPR017943">
    <property type="entry name" value="Bactericidal_perm-incr_a/b_dom"/>
</dbReference>
<dbReference type="PANTHER" id="PTHR10504:SF134">
    <property type="entry name" value="BPI2 DOMAIN-CONTAINING PROTEIN"/>
    <property type="match status" value="1"/>
</dbReference>
<feature type="signal peptide" evidence="3">
    <location>
        <begin position="1"/>
        <end position="20"/>
    </location>
</feature>
<dbReference type="Pfam" id="PF02886">
    <property type="entry name" value="LBP_BPI_CETP_C"/>
    <property type="match status" value="1"/>
</dbReference>
<dbReference type="PANTHER" id="PTHR10504">
    <property type="entry name" value="BACTERICIDAL PERMEABILITY-INCREASING BPI PROTEIN-RELATED"/>
    <property type="match status" value="1"/>
</dbReference>
<feature type="domain" description="Lipid-binding serum glycoprotein N-terminal" evidence="4">
    <location>
        <begin position="42"/>
        <end position="270"/>
    </location>
</feature>
<keyword evidence="6" id="KW-1185">Reference proteome</keyword>
<reference evidence="6" key="1">
    <citation type="journal article" date="2013" name="Genetics">
        <title>The draft genome and transcriptome of Panagrellus redivivus are shaped by the harsh demands of a free-living lifestyle.</title>
        <authorList>
            <person name="Srinivasan J."/>
            <person name="Dillman A.R."/>
            <person name="Macchietto M.G."/>
            <person name="Heikkinen L."/>
            <person name="Lakso M."/>
            <person name="Fracchia K.M."/>
            <person name="Antoshechkin I."/>
            <person name="Mortazavi A."/>
            <person name="Wong G."/>
            <person name="Sternberg P.W."/>
        </authorList>
    </citation>
    <scope>NUCLEOTIDE SEQUENCE [LARGE SCALE GENOMIC DNA]</scope>
    <source>
        <strain evidence="6">MT8872</strain>
    </source>
</reference>
<feature type="chain" id="PRO_5029006168" evidence="3">
    <location>
        <begin position="21"/>
        <end position="693"/>
    </location>
</feature>
<dbReference type="SMART" id="SM00329">
    <property type="entry name" value="BPI2"/>
    <property type="match status" value="1"/>
</dbReference>
<dbReference type="Proteomes" id="UP000492821">
    <property type="component" value="Unassembled WGS sequence"/>
</dbReference>
<dbReference type="SUPFAM" id="SSF55394">
    <property type="entry name" value="Bactericidal permeability-increasing protein, BPI"/>
    <property type="match status" value="2"/>
</dbReference>
<dbReference type="InterPro" id="IPR032942">
    <property type="entry name" value="BPI/LBP/Plunc"/>
</dbReference>
<evidence type="ECO:0000259" key="4">
    <source>
        <dbReference type="SMART" id="SM00328"/>
    </source>
</evidence>
<dbReference type="Gene3D" id="3.15.10.10">
    <property type="entry name" value="Bactericidal permeability-increasing protein, domain 1"/>
    <property type="match status" value="1"/>
</dbReference>
<dbReference type="AlphaFoldDB" id="A0A7E4UNB9"/>
<dbReference type="GO" id="GO:0005615">
    <property type="term" value="C:extracellular space"/>
    <property type="evidence" value="ECO:0007669"/>
    <property type="project" value="TreeGrafter"/>
</dbReference>
<reference evidence="7" key="2">
    <citation type="submission" date="2020-10" db="UniProtKB">
        <authorList>
            <consortium name="WormBaseParasite"/>
        </authorList>
    </citation>
    <scope>IDENTIFICATION</scope>
</reference>
<evidence type="ECO:0000256" key="2">
    <source>
        <dbReference type="ARBA" id="ARBA00023157"/>
    </source>
</evidence>
<dbReference type="GO" id="GO:0008289">
    <property type="term" value="F:lipid binding"/>
    <property type="evidence" value="ECO:0007669"/>
    <property type="project" value="InterPro"/>
</dbReference>
<dbReference type="WBParaSite" id="Pan_g10840.t1">
    <property type="protein sequence ID" value="Pan_g10840.t1"/>
    <property type="gene ID" value="Pan_g10840"/>
</dbReference>
<evidence type="ECO:0000256" key="1">
    <source>
        <dbReference type="ARBA" id="ARBA00007292"/>
    </source>
</evidence>
<accession>A0A7E4UNB9</accession>
<name>A0A7E4UNB9_PANRE</name>
<dbReference type="SMART" id="SM00328">
    <property type="entry name" value="BPI1"/>
    <property type="match status" value="1"/>
</dbReference>
<keyword evidence="2" id="KW-1015">Disulfide bond</keyword>
<dbReference type="InterPro" id="IPR001124">
    <property type="entry name" value="Lipid-bd_serum_glycop_C"/>
</dbReference>
<proteinExistence type="inferred from homology"/>
<dbReference type="Gene3D" id="3.15.20.10">
    <property type="entry name" value="Bactericidal permeability-increasing protein, domain 2"/>
    <property type="match status" value="1"/>
</dbReference>
<evidence type="ECO:0000313" key="6">
    <source>
        <dbReference type="Proteomes" id="UP000492821"/>
    </source>
</evidence>
<evidence type="ECO:0000256" key="3">
    <source>
        <dbReference type="SAM" id="SignalP"/>
    </source>
</evidence>
<dbReference type="InterPro" id="IPR017942">
    <property type="entry name" value="Lipid-bd_serum_glycop_N"/>
</dbReference>
<evidence type="ECO:0000259" key="5">
    <source>
        <dbReference type="SMART" id="SM00329"/>
    </source>
</evidence>
<keyword evidence="3" id="KW-0732">Signal</keyword>
<organism evidence="6 7">
    <name type="scientific">Panagrellus redivivus</name>
    <name type="common">Microworm</name>
    <dbReference type="NCBI Taxonomy" id="6233"/>
    <lineage>
        <taxon>Eukaryota</taxon>
        <taxon>Metazoa</taxon>
        <taxon>Ecdysozoa</taxon>
        <taxon>Nematoda</taxon>
        <taxon>Chromadorea</taxon>
        <taxon>Rhabditida</taxon>
        <taxon>Tylenchina</taxon>
        <taxon>Panagrolaimomorpha</taxon>
        <taxon>Panagrolaimoidea</taxon>
        <taxon>Panagrolaimidae</taxon>
        <taxon>Panagrellus</taxon>
    </lineage>
</organism>
<protein>
    <submittedName>
        <fullName evidence="7">BPI2 domain-containing protein</fullName>
    </submittedName>
</protein>